<gene>
    <name evidence="5" type="ORF">ACFSC7_04920</name>
</gene>
<dbReference type="InterPro" id="IPR006433">
    <property type="entry name" value="Prohead_protease"/>
</dbReference>
<dbReference type="EMBL" id="JBHUFA010000001">
    <property type="protein sequence ID" value="MFD1694849.1"/>
    <property type="molecule type" value="Genomic_DNA"/>
</dbReference>
<reference evidence="6" key="1">
    <citation type="journal article" date="2019" name="Int. J. Syst. Evol. Microbiol.">
        <title>The Global Catalogue of Microorganisms (GCM) 10K type strain sequencing project: providing services to taxonomists for standard genome sequencing and annotation.</title>
        <authorList>
            <consortium name="The Broad Institute Genomics Platform"/>
            <consortium name="The Broad Institute Genome Sequencing Center for Infectious Disease"/>
            <person name="Wu L."/>
            <person name="Ma J."/>
        </authorList>
    </citation>
    <scope>NUCLEOTIDE SEQUENCE [LARGE SCALE GENOMIC DNA]</scope>
    <source>
        <strain evidence="6">JCM 3369</strain>
    </source>
</reference>
<sequence>MTLALTGYAALFGVADGSGDVIRPGAFARSLLRRRKGGLPMLWQHDPSRPIGLWTACEEDGHGLRVSGRLTQGVAQAEEAARLIGAQALSGLSIGFRALRAERPLPRAAGPGSAVAPGVRRVLVEIDLWEISLVTFPQMPDARVRLQAMADPASLEIGRHRSRGGPQHRLSTLVDWSARRRAATAI</sequence>
<keyword evidence="1" id="KW-1188">Viral release from host cell</keyword>
<dbReference type="GO" id="GO:0008233">
    <property type="term" value="F:peptidase activity"/>
    <property type="evidence" value="ECO:0007669"/>
    <property type="project" value="UniProtKB-KW"/>
</dbReference>
<dbReference type="Pfam" id="PF04586">
    <property type="entry name" value="Peptidase_S78"/>
    <property type="match status" value="1"/>
</dbReference>
<accession>A0ABW4JU85</accession>
<keyword evidence="3" id="KW-0378">Hydrolase</keyword>
<evidence type="ECO:0000313" key="6">
    <source>
        <dbReference type="Proteomes" id="UP001597327"/>
    </source>
</evidence>
<proteinExistence type="predicted"/>
<keyword evidence="2 5" id="KW-0645">Protease</keyword>
<dbReference type="InterPro" id="IPR054613">
    <property type="entry name" value="Peptidase_S78_dom"/>
</dbReference>
<name>A0ABW4JU85_9HYPH</name>
<evidence type="ECO:0000259" key="4">
    <source>
        <dbReference type="Pfam" id="PF04586"/>
    </source>
</evidence>
<dbReference type="GO" id="GO:0006508">
    <property type="term" value="P:proteolysis"/>
    <property type="evidence" value="ECO:0007669"/>
    <property type="project" value="UniProtKB-KW"/>
</dbReference>
<dbReference type="Proteomes" id="UP001597327">
    <property type="component" value="Unassembled WGS sequence"/>
</dbReference>
<protein>
    <submittedName>
        <fullName evidence="5">HK97 family phage prohead protease</fullName>
    </submittedName>
</protein>
<organism evidence="5 6">
    <name type="scientific">Roseibium aestuarii</name>
    <dbReference type="NCBI Taxonomy" id="2600299"/>
    <lineage>
        <taxon>Bacteria</taxon>
        <taxon>Pseudomonadati</taxon>
        <taxon>Pseudomonadota</taxon>
        <taxon>Alphaproteobacteria</taxon>
        <taxon>Hyphomicrobiales</taxon>
        <taxon>Stappiaceae</taxon>
        <taxon>Roseibium</taxon>
    </lineage>
</organism>
<feature type="domain" description="Prohead serine protease" evidence="4">
    <location>
        <begin position="4"/>
        <end position="147"/>
    </location>
</feature>
<dbReference type="NCBIfam" id="TIGR01543">
    <property type="entry name" value="proheadase_HK97"/>
    <property type="match status" value="1"/>
</dbReference>
<evidence type="ECO:0000256" key="1">
    <source>
        <dbReference type="ARBA" id="ARBA00022612"/>
    </source>
</evidence>
<evidence type="ECO:0000313" key="5">
    <source>
        <dbReference type="EMBL" id="MFD1694849.1"/>
    </source>
</evidence>
<evidence type="ECO:0000256" key="3">
    <source>
        <dbReference type="ARBA" id="ARBA00022801"/>
    </source>
</evidence>
<comment type="caution">
    <text evidence="5">The sequence shown here is derived from an EMBL/GenBank/DDBJ whole genome shotgun (WGS) entry which is preliminary data.</text>
</comment>
<dbReference type="SUPFAM" id="SSF50789">
    <property type="entry name" value="Herpes virus serine proteinase, assemblin"/>
    <property type="match status" value="1"/>
</dbReference>
<dbReference type="RefSeq" id="WP_149891345.1">
    <property type="nucleotide sequence ID" value="NZ_JBHUFA010000001.1"/>
</dbReference>
<keyword evidence="6" id="KW-1185">Reference proteome</keyword>
<evidence type="ECO:0000256" key="2">
    <source>
        <dbReference type="ARBA" id="ARBA00022670"/>
    </source>
</evidence>